<proteinExistence type="inferred from homology"/>
<keyword evidence="3 6" id="KW-0378">Hydrolase</keyword>
<dbReference type="Gene3D" id="3.40.50.200">
    <property type="entry name" value="Peptidase S8/S53 domain"/>
    <property type="match status" value="1"/>
</dbReference>
<dbReference type="PROSITE" id="PS00136">
    <property type="entry name" value="SUBTILASE_ASP"/>
    <property type="match status" value="1"/>
</dbReference>
<dbReference type="InterPro" id="IPR023828">
    <property type="entry name" value="Peptidase_S8_Ser-AS"/>
</dbReference>
<evidence type="ECO:0000256" key="8">
    <source>
        <dbReference type="SAM" id="SignalP"/>
    </source>
</evidence>
<accession>A0A9X2VVD5</accession>
<dbReference type="GO" id="GO:0004252">
    <property type="term" value="F:serine-type endopeptidase activity"/>
    <property type="evidence" value="ECO:0007669"/>
    <property type="project" value="UniProtKB-UniRule"/>
</dbReference>
<keyword evidence="8" id="KW-0732">Signal</keyword>
<gene>
    <name evidence="10" type="ORF">NZH93_38410</name>
</gene>
<dbReference type="InterPro" id="IPR050131">
    <property type="entry name" value="Peptidase_S8_subtilisin-like"/>
</dbReference>
<evidence type="ECO:0000256" key="4">
    <source>
        <dbReference type="ARBA" id="ARBA00022825"/>
    </source>
</evidence>
<protein>
    <submittedName>
        <fullName evidence="10">S8 family serine peptidase</fullName>
    </submittedName>
</protein>
<evidence type="ECO:0000256" key="3">
    <source>
        <dbReference type="ARBA" id="ARBA00022801"/>
    </source>
</evidence>
<evidence type="ECO:0000256" key="7">
    <source>
        <dbReference type="RuleBase" id="RU003355"/>
    </source>
</evidence>
<feature type="chain" id="PRO_5040747158" evidence="8">
    <location>
        <begin position="31"/>
        <end position="1074"/>
    </location>
</feature>
<dbReference type="GO" id="GO:0006508">
    <property type="term" value="P:proteolysis"/>
    <property type="evidence" value="ECO:0007669"/>
    <property type="project" value="UniProtKB-KW"/>
</dbReference>
<evidence type="ECO:0000256" key="1">
    <source>
        <dbReference type="ARBA" id="ARBA00011073"/>
    </source>
</evidence>
<dbReference type="PANTHER" id="PTHR43806:SF11">
    <property type="entry name" value="CEREVISIN-RELATED"/>
    <property type="match status" value="1"/>
</dbReference>
<dbReference type="RefSeq" id="WP_259628218.1">
    <property type="nucleotide sequence ID" value="NZ_JANYMP010000026.1"/>
</dbReference>
<dbReference type="SUPFAM" id="SSF52743">
    <property type="entry name" value="Subtilisin-like"/>
    <property type="match status" value="1"/>
</dbReference>
<feature type="active site" description="Charge relay system" evidence="5 6">
    <location>
        <position position="416"/>
    </location>
</feature>
<dbReference type="PANTHER" id="PTHR43806">
    <property type="entry name" value="PEPTIDASE S8"/>
    <property type="match status" value="1"/>
</dbReference>
<dbReference type="InterPro" id="IPR023827">
    <property type="entry name" value="Peptidase_S8_Asp-AS"/>
</dbReference>
<evidence type="ECO:0000256" key="5">
    <source>
        <dbReference type="PIRSR" id="PIRSR615500-1"/>
    </source>
</evidence>
<dbReference type="InterPro" id="IPR000209">
    <property type="entry name" value="Peptidase_S8/S53_dom"/>
</dbReference>
<dbReference type="Proteomes" id="UP001141259">
    <property type="component" value="Unassembled WGS sequence"/>
</dbReference>
<feature type="domain" description="Peptidase S8/S53" evidence="9">
    <location>
        <begin position="205"/>
        <end position="452"/>
    </location>
</feature>
<dbReference type="Pfam" id="PF00082">
    <property type="entry name" value="Peptidase_S8"/>
    <property type="match status" value="1"/>
</dbReference>
<evidence type="ECO:0000313" key="10">
    <source>
        <dbReference type="EMBL" id="MCS7482754.1"/>
    </source>
</evidence>
<feature type="signal peptide" evidence="8">
    <location>
        <begin position="1"/>
        <end position="30"/>
    </location>
</feature>
<evidence type="ECO:0000256" key="2">
    <source>
        <dbReference type="ARBA" id="ARBA00022670"/>
    </source>
</evidence>
<evidence type="ECO:0000313" key="11">
    <source>
        <dbReference type="Proteomes" id="UP001141259"/>
    </source>
</evidence>
<feature type="active site" description="Charge relay system" evidence="5 6">
    <location>
        <position position="246"/>
    </location>
</feature>
<dbReference type="AlphaFoldDB" id="A0A9X2VVD5"/>
<reference evidence="10" key="1">
    <citation type="submission" date="2022-08" db="EMBL/GenBank/DDBJ databases">
        <authorList>
            <person name="Tistechok S."/>
            <person name="Samborskyy M."/>
            <person name="Roman I."/>
        </authorList>
    </citation>
    <scope>NUCLEOTIDE SEQUENCE</scope>
    <source>
        <strain evidence="10">DSM 103496</strain>
    </source>
</reference>
<dbReference type="PRINTS" id="PR00723">
    <property type="entry name" value="SUBTILISIN"/>
</dbReference>
<keyword evidence="2 6" id="KW-0645">Protease</keyword>
<feature type="active site" description="Charge relay system" evidence="5 6">
    <location>
        <position position="214"/>
    </location>
</feature>
<comment type="similarity">
    <text evidence="1 6 7">Belongs to the peptidase S8 family.</text>
</comment>
<name>A0A9X2VVD5_9PSEU</name>
<dbReference type="PROSITE" id="PS00138">
    <property type="entry name" value="SUBTILASE_SER"/>
    <property type="match status" value="1"/>
</dbReference>
<dbReference type="InterPro" id="IPR015500">
    <property type="entry name" value="Peptidase_S8_subtilisin-rel"/>
</dbReference>
<dbReference type="PROSITE" id="PS51892">
    <property type="entry name" value="SUBTILASE"/>
    <property type="match status" value="1"/>
</dbReference>
<comment type="caution">
    <text evidence="10">The sequence shown here is derived from an EMBL/GenBank/DDBJ whole genome shotgun (WGS) entry which is preliminary data.</text>
</comment>
<dbReference type="InterPro" id="IPR036852">
    <property type="entry name" value="Peptidase_S8/S53_dom_sf"/>
</dbReference>
<keyword evidence="11" id="KW-1185">Reference proteome</keyword>
<evidence type="ECO:0000259" key="9">
    <source>
        <dbReference type="Pfam" id="PF00082"/>
    </source>
</evidence>
<keyword evidence="4 6" id="KW-0720">Serine protease</keyword>
<dbReference type="EMBL" id="JANYMP010000026">
    <property type="protein sequence ID" value="MCS7482754.1"/>
    <property type="molecule type" value="Genomic_DNA"/>
</dbReference>
<evidence type="ECO:0000256" key="6">
    <source>
        <dbReference type="PROSITE-ProRule" id="PRU01240"/>
    </source>
</evidence>
<organism evidence="10 11">
    <name type="scientific">Umezawaea endophytica</name>
    <dbReference type="NCBI Taxonomy" id="1654476"/>
    <lineage>
        <taxon>Bacteria</taxon>
        <taxon>Bacillati</taxon>
        <taxon>Actinomycetota</taxon>
        <taxon>Actinomycetes</taxon>
        <taxon>Pseudonocardiales</taxon>
        <taxon>Pseudonocardiaceae</taxon>
        <taxon>Umezawaea</taxon>
    </lineage>
</organism>
<sequence>MRRTRRRGARWSASLLALGLVVGSAQSASAAPGPVDRAGPGSAGSVTLITGDQVVVIGDQVGSIVPGRDRAGIPFSKFTAAGHQYVVPEDAKPLLAAGKLDQRLFDVTGLLAARYDDAHRDSVPLIVTPAPGGSVAGLAKTADLPVVGSFAARAAKATAADSWRALAAAPDGYRKIWLDGLRQPTLDRSTAQIGAPDAWRAGYTGTGVKVAVLDTGVDAAHPDLVGRELAEKNFTQDPDNQDLVGHGTHVAATIASAGAKYRGVAPDSQILDGKVCVNGGCAESWILDGMAWAAEQGADVVNLSLGGDDSPEVDPLEAAVNALSAQYGTLFVIAAGNSGRPGTVGSPGSADAALTVGAVDREDRVAPFSSRGPRVGDGAVKPDITAPGVDIVAAKSSTGSIGTPVGDSHVALSGTSMATPHVAGAAALLKQQHPDWTGARLKAALVAAAKPTPGVGAYDQGAGRVDLTRAITQSVTAEPVSVALGVQEWPHEDDEPVTKDITYRNTGPTPVALDVAVDATGPDGKPAGLFTVAPAKVTVPAGGEAKVSVTGDTKLVALDGGYAGSVVASSGATSVRTPVAVLREGETHTLTLDYTDADGAPATQNSTFLVGLDSGQAFFLSEEDGQASLKLPVGNYFAGSSVLTGDDRYASLPYPRLNLTANTTVAVDARLAKPITLTVPDPKAEAIGSMINLSLRHGETGVTTIGLFLGAFDGVTIAQLGPDVGADLSATLGAEWRAAPVGTTPVTYRYTSGFTGSLPTGYVRSPAKRDFAEVRTRFGPTPDGRQNLHGMMGVDGNGSGGAWLVEVPAPGTAIGYLAGENIRWRSTFVQTRRTGTGLDFEATLSGTARAYRPGGAYRETMNTAVFGPTTTSYSALHRRGDTLTVSVPLFGDGVGNPGGSMTTTARTTLFRDGVRVGESPGAAYGEFEVPAAAGSYRVEAEATRSVVSDVSTKVSAAWTFRSAHEGDEERKLPLSVLRFQPELDAVNAAPAGRLLRVPLVVRQNAGADNGKVRRIAVEASFDDGATWRRVPVVGDSALVLNGKAGFASLRAKATDSKGNTAETTVIRAYKITGK</sequence>